<dbReference type="GO" id="GO:0006281">
    <property type="term" value="P:DNA repair"/>
    <property type="evidence" value="ECO:0007669"/>
    <property type="project" value="UniProtKB-UniRule"/>
</dbReference>
<comment type="subunit">
    <text evidence="7">Component of the SMC5-SMC6 complex.</text>
</comment>
<dbReference type="GO" id="GO:0006310">
    <property type="term" value="P:DNA recombination"/>
    <property type="evidence" value="ECO:0007669"/>
    <property type="project" value="UniProtKB-UniRule"/>
</dbReference>
<dbReference type="EMBL" id="KZ110596">
    <property type="protein sequence ID" value="OSX62853.1"/>
    <property type="molecule type" value="Genomic_DNA"/>
</dbReference>
<keyword evidence="12" id="KW-1185">Reference proteome</keyword>
<feature type="compositionally biased region" description="Basic and acidic residues" evidence="8">
    <location>
        <begin position="21"/>
        <end position="38"/>
    </location>
</feature>
<dbReference type="Pfam" id="PF15412">
    <property type="entry name" value="Nse4-Nse3_bdg"/>
    <property type="match status" value="1"/>
</dbReference>
<evidence type="ECO:0000256" key="3">
    <source>
        <dbReference type="ARBA" id="ARBA00022763"/>
    </source>
</evidence>
<evidence type="ECO:0000259" key="10">
    <source>
        <dbReference type="Pfam" id="PF15412"/>
    </source>
</evidence>
<evidence type="ECO:0000313" key="12">
    <source>
        <dbReference type="Proteomes" id="UP000194127"/>
    </source>
</evidence>
<evidence type="ECO:0000256" key="1">
    <source>
        <dbReference type="ARBA" id="ARBA00004123"/>
    </source>
</evidence>
<dbReference type="Proteomes" id="UP000194127">
    <property type="component" value="Unassembled WGS sequence"/>
</dbReference>
<evidence type="ECO:0000313" key="11">
    <source>
        <dbReference type="EMBL" id="OSX62853.1"/>
    </source>
</evidence>
<dbReference type="RefSeq" id="XP_024339647.1">
    <property type="nucleotide sequence ID" value="XM_024485300.1"/>
</dbReference>
<keyword evidence="4 7" id="KW-0233">DNA recombination</keyword>
<dbReference type="AlphaFoldDB" id="A0A1X6N338"/>
<sequence length="322" mass="36599">MRAGSSRKQKDIAYDPDQDPEEKRHLRRDYRTLHKETTEDTNPNDLTADQLVEKVHRADDLFNRVKGTSEATLDSAFLLAATQMGAAKARAMKSGAGAFDVDDFVARLITFMGGRKGVAMPDDSDSDVVEEHYDDTPLDWDCIGRRALAKSHRVPVMDFMLGPLSIEQKKRAVAKRAKLEKDKRDMKKPQEITEDDITRSENETTKNVAAKILTQQEGAINLFRFIVNPNDFGQSVENMFYLSFLIRDGKVALDISEEGEPIVFVCEQPSEEDYGAGLRKQQLVMEFDMATWRRAIEVFNITESIVPQRPKSEMRIGQKWYG</sequence>
<proteinExistence type="inferred from homology"/>
<gene>
    <name evidence="11" type="ORF">POSPLADRAFT_1141426</name>
</gene>
<evidence type="ECO:0000256" key="7">
    <source>
        <dbReference type="RuleBase" id="RU365071"/>
    </source>
</evidence>
<comment type="subcellular location">
    <subcellularLocation>
        <location evidence="1 7">Nucleus</location>
    </subcellularLocation>
</comment>
<evidence type="ECO:0000256" key="6">
    <source>
        <dbReference type="ARBA" id="ARBA00023242"/>
    </source>
</evidence>
<dbReference type="InterPro" id="IPR014854">
    <property type="entry name" value="Nse4_C"/>
</dbReference>
<protein>
    <recommendedName>
        <fullName evidence="7">Non-structural maintenance of chromosomes element 4</fullName>
    </recommendedName>
</protein>
<dbReference type="PANTHER" id="PTHR16140:SF0">
    <property type="entry name" value="NON-STRUCTURAL MAINTENANCE OF CHROMOSOMES ELEMENT 4"/>
    <property type="match status" value="1"/>
</dbReference>
<evidence type="ECO:0000256" key="2">
    <source>
        <dbReference type="ARBA" id="ARBA00008997"/>
    </source>
</evidence>
<dbReference type="OrthoDB" id="361242at2759"/>
<evidence type="ECO:0000259" key="9">
    <source>
        <dbReference type="Pfam" id="PF08743"/>
    </source>
</evidence>
<reference evidence="11 12" key="1">
    <citation type="submission" date="2017-04" db="EMBL/GenBank/DDBJ databases">
        <title>Genome Sequence of the Model Brown-Rot Fungus Postia placenta SB12.</title>
        <authorList>
            <consortium name="DOE Joint Genome Institute"/>
            <person name="Gaskell J."/>
            <person name="Kersten P."/>
            <person name="Larrondo L.F."/>
            <person name="Canessa P."/>
            <person name="Martinez D."/>
            <person name="Hibbett D."/>
            <person name="Schmoll M."/>
            <person name="Kubicek C.P."/>
            <person name="Martinez A.T."/>
            <person name="Yadav J."/>
            <person name="Master E."/>
            <person name="Magnuson J.K."/>
            <person name="James T."/>
            <person name="Yaver D."/>
            <person name="Berka R."/>
            <person name="Labutti K."/>
            <person name="Lipzen A."/>
            <person name="Aerts A."/>
            <person name="Barry K."/>
            <person name="Henrissat B."/>
            <person name="Blanchette R."/>
            <person name="Grigoriev I."/>
            <person name="Cullen D."/>
        </authorList>
    </citation>
    <scope>NUCLEOTIDE SEQUENCE [LARGE SCALE GENOMIC DNA]</scope>
    <source>
        <strain evidence="11 12">MAD-698-R-SB12</strain>
    </source>
</reference>
<feature type="domain" description="Nse4/EID protein Nse3/MAGE-binding" evidence="10">
    <location>
        <begin position="74"/>
        <end position="127"/>
    </location>
</feature>
<dbReference type="GO" id="GO:0030915">
    <property type="term" value="C:Smc5-Smc6 complex"/>
    <property type="evidence" value="ECO:0007669"/>
    <property type="project" value="UniProtKB-UniRule"/>
</dbReference>
<comment type="similarity">
    <text evidence="2 7">Belongs to the NSE4 family.</text>
</comment>
<dbReference type="STRING" id="670580.A0A1X6N338"/>
<dbReference type="Pfam" id="PF08743">
    <property type="entry name" value="Nse4_C"/>
    <property type="match status" value="1"/>
</dbReference>
<keyword evidence="6 7" id="KW-0539">Nucleus</keyword>
<dbReference type="InterPro" id="IPR027786">
    <property type="entry name" value="Nse4/EID"/>
</dbReference>
<name>A0A1X6N338_9APHY</name>
<accession>A0A1X6N338</accession>
<keyword evidence="5 7" id="KW-0234">DNA repair</keyword>
<feature type="domain" description="Non-structural maintenance of chromosome element 4 C-terminal" evidence="9">
    <location>
        <begin position="220"/>
        <end position="305"/>
    </location>
</feature>
<evidence type="ECO:0000256" key="8">
    <source>
        <dbReference type="SAM" id="MobiDB-lite"/>
    </source>
</evidence>
<comment type="function">
    <text evidence="7">Component of the SMC5-SMC6 complex, that promotes sister chromatid alignment after DNA damage and facilitates double-stranded DNA breaks (DSBs) repair via homologous recombination between sister chromatids.</text>
</comment>
<dbReference type="GO" id="GO:0005634">
    <property type="term" value="C:nucleus"/>
    <property type="evidence" value="ECO:0007669"/>
    <property type="project" value="UniProtKB-SubCell"/>
</dbReference>
<evidence type="ECO:0000256" key="4">
    <source>
        <dbReference type="ARBA" id="ARBA00023172"/>
    </source>
</evidence>
<dbReference type="PANTHER" id="PTHR16140">
    <property type="entry name" value="NON-STRUCTURAL MAINTENANCE OF CHROMOSOMES ELEMENT 4"/>
    <property type="match status" value="1"/>
</dbReference>
<dbReference type="InterPro" id="IPR029225">
    <property type="entry name" value="Nse4_Nse3-bd"/>
</dbReference>
<evidence type="ECO:0000256" key="5">
    <source>
        <dbReference type="ARBA" id="ARBA00023204"/>
    </source>
</evidence>
<dbReference type="GeneID" id="36330249"/>
<keyword evidence="3 7" id="KW-0227">DNA damage</keyword>
<feature type="region of interest" description="Disordered" evidence="8">
    <location>
        <begin position="1"/>
        <end position="44"/>
    </location>
</feature>
<organism evidence="11 12">
    <name type="scientific">Postia placenta MAD-698-R-SB12</name>
    <dbReference type="NCBI Taxonomy" id="670580"/>
    <lineage>
        <taxon>Eukaryota</taxon>
        <taxon>Fungi</taxon>
        <taxon>Dikarya</taxon>
        <taxon>Basidiomycota</taxon>
        <taxon>Agaricomycotina</taxon>
        <taxon>Agaricomycetes</taxon>
        <taxon>Polyporales</taxon>
        <taxon>Adustoporiaceae</taxon>
        <taxon>Rhodonia</taxon>
    </lineage>
</organism>